<reference evidence="1 2" key="1">
    <citation type="submission" date="2023-03" db="EMBL/GenBank/DDBJ databases">
        <title>Draft genome sequence of type strain Streptomyces ferralitis JCM 14344.</title>
        <authorList>
            <person name="Klaysubun C."/>
            <person name="Duangmal K."/>
        </authorList>
    </citation>
    <scope>NUCLEOTIDE SEQUENCE [LARGE SCALE GENOMIC DNA]</scope>
    <source>
        <strain evidence="1 2">JCM 14344</strain>
    </source>
</reference>
<evidence type="ECO:0000313" key="2">
    <source>
        <dbReference type="Proteomes" id="UP001220022"/>
    </source>
</evidence>
<dbReference type="RefSeq" id="WP_275821792.1">
    <property type="nucleotide sequence ID" value="NZ_BAAANM010000016.1"/>
</dbReference>
<dbReference type="EMBL" id="JARHTQ010000040">
    <property type="protein sequence ID" value="MDF2260821.1"/>
    <property type="molecule type" value="Genomic_DNA"/>
</dbReference>
<name>A0ABT5ZB96_9ACTN</name>
<protein>
    <submittedName>
        <fullName evidence="1">Uncharacterized protein</fullName>
    </submittedName>
</protein>
<proteinExistence type="predicted"/>
<dbReference type="Proteomes" id="UP001220022">
    <property type="component" value="Unassembled WGS sequence"/>
</dbReference>
<accession>A0ABT5ZB96</accession>
<evidence type="ECO:0000313" key="1">
    <source>
        <dbReference type="EMBL" id="MDF2260821.1"/>
    </source>
</evidence>
<keyword evidence="2" id="KW-1185">Reference proteome</keyword>
<gene>
    <name evidence="1" type="ORF">P2L57_35420</name>
</gene>
<organism evidence="1 2">
    <name type="scientific">Streptantibioticus ferralitis</name>
    <dbReference type="NCBI Taxonomy" id="236510"/>
    <lineage>
        <taxon>Bacteria</taxon>
        <taxon>Bacillati</taxon>
        <taxon>Actinomycetota</taxon>
        <taxon>Actinomycetes</taxon>
        <taxon>Kitasatosporales</taxon>
        <taxon>Streptomycetaceae</taxon>
        <taxon>Streptantibioticus</taxon>
    </lineage>
</organism>
<comment type="caution">
    <text evidence="1">The sequence shown here is derived from an EMBL/GenBank/DDBJ whole genome shotgun (WGS) entry which is preliminary data.</text>
</comment>
<sequence>MTEHPLTVVPRNELPRRMGIARRTRRLLPDEVAEAQRERWAQTPDQVWFRPWVPLPPEVPRGPYKRPTRALVLEIEAGLRSVLGDDQ</sequence>